<evidence type="ECO:0000313" key="2">
    <source>
        <dbReference type="Proteomes" id="UP000017118"/>
    </source>
</evidence>
<gene>
    <name evidence="1" type="ORF">CLSA_c09500</name>
</gene>
<dbReference type="KEGG" id="csb:CLSA_c09500"/>
<dbReference type="AlphaFoldDB" id="U5MQM5"/>
<protein>
    <submittedName>
        <fullName evidence="1">Uncharacterized protein</fullName>
    </submittedName>
</protein>
<name>U5MQM5_CLOSA</name>
<sequence>MRFIKKANIEQLRSITEQHKELELFISRSDAISLSDKTNDIKHILKKQHAVIKAVHCPSSKFKTICDYDNECSTNVMSLCEIVTCNEEREIFNQICKFADECGKEFKINVIVIIHTGCVIGCTKDNEFKCPFNSDGSCLFQQKNDLYTNGVIENDMLISFVESVKVYDNITISFENITPFKVIERKNVEFTEGKNFGYGFENVEMAEICNEILYNSKKNSNRNETDNLDYAAKNVKKQKFGTVLDFCHVLANFEILGIKQDLKEYVSRYIEKNKVLLQLIHLSNYDKEKNEHGKCFNIKNDNSLQMIKRLCMENVRSIPITLEVEDGEKMDKSIQNFNEIMLEWNKIHPLFEEYVTKETFTFFEKLYKIMSIDYDDNKNQFYDAAKEIKQYVCKRSKLDEKLFDFTINKQDEINVYAFQLQSYIYYMRYVMLALDLMDEYRDDKGRFERTISHYIFNDKYDELKFEGLGYYYNIFWKKQNMTLFHCYDGCEGGNWNLCSDGKNFDNILKRCKAHIEGTMLNFYSSSKYFGRCMMKYFNDYSNNDNVDYNICIYEKMPVNYVKTNVGIVSLQEYQERCLENSSGVEFDDFSIDFSDFLKDRDDDIASLNNLFKKTTGSEVSKEKCGSIYDGEVIFYKSWDENSSKNSQNYKKYKLTIEEFYILMSSYFEKVKVQEKSITDIVNEICEKDIELQTDSNANNSIKIITSDVKKEKIEEILNKIDFDIEKLHQPKKENENYGIINDNLEVYINDLKNSYMR</sequence>
<dbReference type="EMBL" id="CP006721">
    <property type="protein sequence ID" value="AGX41961.1"/>
    <property type="molecule type" value="Genomic_DNA"/>
</dbReference>
<dbReference type="Proteomes" id="UP000017118">
    <property type="component" value="Chromosome"/>
</dbReference>
<accession>U5MQM5</accession>
<dbReference type="RefSeq" id="WP_022744245.1">
    <property type="nucleotide sequence ID" value="NC_022571.1"/>
</dbReference>
<reference evidence="1 2" key="1">
    <citation type="journal article" date="2013" name="Genome Announc.">
        <title>Complete Genome Sequence of the Solvent Producer Clostridium saccharobutylicum NCP262 (DSM 13864).</title>
        <authorList>
            <person name="Poehlein A."/>
            <person name="Hartwich K."/>
            <person name="Krabben P."/>
            <person name="Ehrenreich A."/>
            <person name="Liebl W."/>
            <person name="Durre P."/>
            <person name="Gottschalk G."/>
            <person name="Daniel R."/>
        </authorList>
    </citation>
    <scope>NUCLEOTIDE SEQUENCE [LARGE SCALE GENOMIC DNA]</scope>
    <source>
        <strain evidence="1">DSM 13864</strain>
    </source>
</reference>
<proteinExistence type="predicted"/>
<organism evidence="1 2">
    <name type="scientific">Clostridium saccharobutylicum DSM 13864</name>
    <dbReference type="NCBI Taxonomy" id="1345695"/>
    <lineage>
        <taxon>Bacteria</taxon>
        <taxon>Bacillati</taxon>
        <taxon>Bacillota</taxon>
        <taxon>Clostridia</taxon>
        <taxon>Eubacteriales</taxon>
        <taxon>Clostridiaceae</taxon>
        <taxon>Clostridium</taxon>
    </lineage>
</organism>
<evidence type="ECO:0000313" key="1">
    <source>
        <dbReference type="EMBL" id="AGX41961.1"/>
    </source>
</evidence>
<dbReference type="GeneID" id="55473478"/>
<dbReference type="PATRIC" id="fig|1345695.10.peg.684"/>
<dbReference type="HOGENOM" id="CLU_367902_0_0_9"/>
<keyword evidence="2" id="KW-1185">Reference proteome</keyword>